<comment type="caution">
    <text evidence="2">The sequence shown here is derived from an EMBL/GenBank/DDBJ whole genome shotgun (WGS) entry which is preliminary data.</text>
</comment>
<name>A0AAN9AXJ1_9CAEN</name>
<organism evidence="2 3">
    <name type="scientific">Littorina saxatilis</name>
    <dbReference type="NCBI Taxonomy" id="31220"/>
    <lineage>
        <taxon>Eukaryota</taxon>
        <taxon>Metazoa</taxon>
        <taxon>Spiralia</taxon>
        <taxon>Lophotrochozoa</taxon>
        <taxon>Mollusca</taxon>
        <taxon>Gastropoda</taxon>
        <taxon>Caenogastropoda</taxon>
        <taxon>Littorinimorpha</taxon>
        <taxon>Littorinoidea</taxon>
        <taxon>Littorinidae</taxon>
        <taxon>Littorina</taxon>
    </lineage>
</organism>
<feature type="region of interest" description="Disordered" evidence="1">
    <location>
        <begin position="148"/>
        <end position="220"/>
    </location>
</feature>
<keyword evidence="3" id="KW-1185">Reference proteome</keyword>
<evidence type="ECO:0000313" key="2">
    <source>
        <dbReference type="EMBL" id="KAK7094859.1"/>
    </source>
</evidence>
<dbReference type="EMBL" id="JBAMIC010000018">
    <property type="protein sequence ID" value="KAK7094859.1"/>
    <property type="molecule type" value="Genomic_DNA"/>
</dbReference>
<feature type="region of interest" description="Disordered" evidence="1">
    <location>
        <begin position="241"/>
        <end position="317"/>
    </location>
</feature>
<feature type="compositionally biased region" description="Gly residues" evidence="1">
    <location>
        <begin position="157"/>
        <end position="171"/>
    </location>
</feature>
<evidence type="ECO:0000313" key="3">
    <source>
        <dbReference type="Proteomes" id="UP001374579"/>
    </source>
</evidence>
<reference evidence="2 3" key="1">
    <citation type="submission" date="2024-02" db="EMBL/GenBank/DDBJ databases">
        <title>Chromosome-scale genome assembly of the rough periwinkle Littorina saxatilis.</title>
        <authorList>
            <person name="De Jode A."/>
            <person name="Faria R."/>
            <person name="Formenti G."/>
            <person name="Sims Y."/>
            <person name="Smith T.P."/>
            <person name="Tracey A."/>
            <person name="Wood J.M.D."/>
            <person name="Zagrodzka Z.B."/>
            <person name="Johannesson K."/>
            <person name="Butlin R.K."/>
            <person name="Leder E.H."/>
        </authorList>
    </citation>
    <scope>NUCLEOTIDE SEQUENCE [LARGE SCALE GENOMIC DNA]</scope>
    <source>
        <strain evidence="2">Snail1</strain>
        <tissue evidence="2">Muscle</tissue>
    </source>
</reference>
<accession>A0AAN9AXJ1</accession>
<gene>
    <name evidence="2" type="ORF">V1264_006350</name>
</gene>
<evidence type="ECO:0008006" key="4">
    <source>
        <dbReference type="Google" id="ProtNLM"/>
    </source>
</evidence>
<proteinExistence type="predicted"/>
<protein>
    <recommendedName>
        <fullName evidence="4">DRBM domain-containing protein</fullName>
    </recommendedName>
</protein>
<evidence type="ECO:0000256" key="1">
    <source>
        <dbReference type="SAM" id="MobiDB-lite"/>
    </source>
</evidence>
<dbReference type="Proteomes" id="UP001374579">
    <property type="component" value="Unassembled WGS sequence"/>
</dbReference>
<dbReference type="AlphaFoldDB" id="A0AAN9AXJ1"/>
<feature type="compositionally biased region" description="Gly residues" evidence="1">
    <location>
        <begin position="204"/>
        <end position="220"/>
    </location>
</feature>
<feature type="compositionally biased region" description="Gly residues" evidence="1">
    <location>
        <begin position="241"/>
        <end position="275"/>
    </location>
</feature>
<sequence>MYDFPGTQGKGEPALDAVGLVRQAWELGFREGTRHPAPKTPLPAFPADNFRRQKNFRMGLDEQTFSMHSAPGLEGGMAFEGGVFSAGSSQSSHRGRRGGAPSVPDMYDQSIQHDQWHMDDQSFRSYDTANYDRENDWGYEAGGGGYRGGAVQRNRGRGQGQGQAVGQGQLRGRGRGQSLWGSQHPAGDQTSGGWGRGKSHERGQGGSFGLQDQGGGFGLQGQGGSFGLQCQGGSFGLQGQGGSFGLQGQGGSFGLQGQGDGFGQQGQGDGFGQQGQGQKNGVQGRGRGRGQSQSLNNNQSVGFQQMQRGRGRGCYSGGGGGNYSSDYYSSFGQQTAEEAIQNNNQLTNHGQPNQGANRYQNRGRVYVRGRSGGNQRGGGIEKKDIKERTVQAISDKIVVMVKEGGSGGRGKGGGRKERGTVKKPTSLMDLVDSASKRKLSHTKHLCLSPQATAFNEFLEFFRTSPDNANDIQTALKASHLSVKIEFEAEQLCFIIKPLFTGVLKVGGFFLTRGLGLSKKAVKHDCFERAVQILRNSSLEEILALEDCGKETLREEVEHQSKDDIEAFKTFLSQKQAGEAHTSQNVRTISDKQAGGIVTSRKVRTTQESKLQSVERNLPLADKMKMIQKEMKKSDLGKEDSAMVPRFDDLCSKVGIRVSALYKVVDLEDNRQYNTTPYKGRPDINLICEIYYDDVLVGQGQGHSRREAQIAAYNSIYNLLTKKNVSQIARGPKIPQQPEALHDFFEIVHKGARQGNNHHRMMSFGSYPPDVKKSMGDMVIIETVGDSIEDNAYKILEYSASRNSMLLEWKQLGTGNNLNGFR</sequence>